<dbReference type="AlphaFoldDB" id="U1XAR0"/>
<keyword evidence="2" id="KW-1185">Reference proteome</keyword>
<comment type="caution">
    <text evidence="1">The sequence shown here is derived from an EMBL/GenBank/DDBJ whole genome shotgun (WGS) entry which is preliminary data.</text>
</comment>
<evidence type="ECO:0000313" key="2">
    <source>
        <dbReference type="Proteomes" id="UP000016511"/>
    </source>
</evidence>
<sequence>NFSIVFAFSLSVKIAILQNAQVRKRRVWASPNDSQRWGSILRQKQREN</sequence>
<proteinExistence type="predicted"/>
<dbReference type="PATRIC" id="fig|649747.3.peg.243"/>
<feature type="non-terminal residue" evidence="1">
    <location>
        <position position="1"/>
    </location>
</feature>
<evidence type="ECO:0000313" key="1">
    <source>
        <dbReference type="EMBL" id="ERI11633.1"/>
    </source>
</evidence>
<gene>
    <name evidence="1" type="ORF">HMPREF0083_00271</name>
</gene>
<protein>
    <submittedName>
        <fullName evidence="1">Uncharacterized protein</fullName>
    </submittedName>
</protein>
<dbReference type="HOGENOM" id="CLU_3145915_0_0_9"/>
<name>U1XAR0_ANEAE</name>
<accession>U1XAR0</accession>
<organism evidence="1 2">
    <name type="scientific">Aneurinibacillus aneurinilyticus ATCC 12856</name>
    <dbReference type="NCBI Taxonomy" id="649747"/>
    <lineage>
        <taxon>Bacteria</taxon>
        <taxon>Bacillati</taxon>
        <taxon>Bacillota</taxon>
        <taxon>Bacilli</taxon>
        <taxon>Bacillales</taxon>
        <taxon>Paenibacillaceae</taxon>
        <taxon>Aneurinibacillus group</taxon>
        <taxon>Aneurinibacillus</taxon>
    </lineage>
</organism>
<dbReference type="Proteomes" id="UP000016511">
    <property type="component" value="Unassembled WGS sequence"/>
</dbReference>
<reference evidence="1 2" key="1">
    <citation type="submission" date="2013-08" db="EMBL/GenBank/DDBJ databases">
        <authorList>
            <person name="Weinstock G."/>
            <person name="Sodergren E."/>
            <person name="Wylie T."/>
            <person name="Fulton L."/>
            <person name="Fulton R."/>
            <person name="Fronick C."/>
            <person name="O'Laughlin M."/>
            <person name="Godfrey J."/>
            <person name="Miner T."/>
            <person name="Herter B."/>
            <person name="Appelbaum E."/>
            <person name="Cordes M."/>
            <person name="Lek S."/>
            <person name="Wollam A."/>
            <person name="Pepin K.H."/>
            <person name="Palsikar V.B."/>
            <person name="Mitreva M."/>
            <person name="Wilson R.K."/>
        </authorList>
    </citation>
    <scope>NUCLEOTIDE SEQUENCE [LARGE SCALE GENOMIC DNA]</scope>
    <source>
        <strain evidence="1 2">ATCC 12856</strain>
    </source>
</reference>
<dbReference type="EMBL" id="AWSJ01000025">
    <property type="protein sequence ID" value="ERI11633.1"/>
    <property type="molecule type" value="Genomic_DNA"/>
</dbReference>